<reference evidence="2" key="3">
    <citation type="submission" date="2016-06" db="UniProtKB">
        <authorList>
            <consortium name="WormBaseParasite"/>
        </authorList>
    </citation>
    <scope>IDENTIFICATION</scope>
</reference>
<organism evidence="1 2">
    <name type="scientific">Globodera pallida</name>
    <name type="common">Potato cyst nematode worm</name>
    <name type="synonym">Heterodera pallida</name>
    <dbReference type="NCBI Taxonomy" id="36090"/>
    <lineage>
        <taxon>Eukaryota</taxon>
        <taxon>Metazoa</taxon>
        <taxon>Ecdysozoa</taxon>
        <taxon>Nematoda</taxon>
        <taxon>Chromadorea</taxon>
        <taxon>Rhabditida</taxon>
        <taxon>Tylenchina</taxon>
        <taxon>Tylenchomorpha</taxon>
        <taxon>Tylenchoidea</taxon>
        <taxon>Heteroderidae</taxon>
        <taxon>Heteroderinae</taxon>
        <taxon>Globodera</taxon>
    </lineage>
</organism>
<accession>A0A183BZI9</accession>
<evidence type="ECO:0000313" key="1">
    <source>
        <dbReference type="Proteomes" id="UP000050741"/>
    </source>
</evidence>
<sequence length="115" mass="13365">MQSEEAAPRRLFQRTKGTNLRRLSKREKFCGCPSKNNREEYEQDLEQLLANNGLHKSMIAKKFHLTRAEEPRRRKRSVAGFGQLQAHSSHSRYNPYLEGAPLKLVAKKDGRNLKM</sequence>
<dbReference type="Proteomes" id="UP000050741">
    <property type="component" value="Unassembled WGS sequence"/>
</dbReference>
<protein>
    <submittedName>
        <fullName evidence="2">Uncharacterized protein</fullName>
    </submittedName>
</protein>
<keyword evidence="1" id="KW-1185">Reference proteome</keyword>
<dbReference type="AlphaFoldDB" id="A0A183BZI9"/>
<reference evidence="1" key="1">
    <citation type="submission" date="2013-12" db="EMBL/GenBank/DDBJ databases">
        <authorList>
            <person name="Aslett M."/>
        </authorList>
    </citation>
    <scope>NUCLEOTIDE SEQUENCE [LARGE SCALE GENOMIC DNA]</scope>
    <source>
        <strain evidence="1">Lindley</strain>
    </source>
</reference>
<reference evidence="1" key="2">
    <citation type="submission" date="2014-05" db="EMBL/GenBank/DDBJ databases">
        <title>The genome and life-stage specific transcriptomes of Globodera pallida elucidate key aspects of plant parasitism by a cyst nematode.</title>
        <authorList>
            <person name="Cotton J.A."/>
            <person name="Lilley C.J."/>
            <person name="Jones L.M."/>
            <person name="Kikuchi T."/>
            <person name="Reid A.J."/>
            <person name="Thorpe P."/>
            <person name="Tsai I.J."/>
            <person name="Beasley H."/>
            <person name="Blok V."/>
            <person name="Cock P.J.A."/>
            <person name="Van den Akker S.E."/>
            <person name="Holroyd N."/>
            <person name="Hunt M."/>
            <person name="Mantelin S."/>
            <person name="Naghra H."/>
            <person name="Pain A."/>
            <person name="Palomares-Rius J.E."/>
            <person name="Zarowiecki M."/>
            <person name="Berriman M."/>
            <person name="Jones J.T."/>
            <person name="Urwin P.E."/>
        </authorList>
    </citation>
    <scope>NUCLEOTIDE SEQUENCE [LARGE SCALE GENOMIC DNA]</scope>
    <source>
        <strain evidence="1">Lindley</strain>
    </source>
</reference>
<evidence type="ECO:0000313" key="2">
    <source>
        <dbReference type="WBParaSite" id="GPLIN_000603000"/>
    </source>
</evidence>
<proteinExistence type="predicted"/>
<dbReference type="WBParaSite" id="GPLIN_000603000">
    <property type="protein sequence ID" value="GPLIN_000603000"/>
    <property type="gene ID" value="GPLIN_000603000"/>
</dbReference>
<name>A0A183BZI9_GLOPA</name>